<feature type="signal peptide" evidence="1">
    <location>
        <begin position="1"/>
        <end position="26"/>
    </location>
</feature>
<feature type="domain" description="Solute-binding protein family 5" evidence="2">
    <location>
        <begin position="85"/>
        <end position="425"/>
    </location>
</feature>
<dbReference type="Gene3D" id="3.40.190.10">
    <property type="entry name" value="Periplasmic binding protein-like II"/>
    <property type="match status" value="1"/>
</dbReference>
<keyword evidence="1" id="KW-0732">Signal</keyword>
<name>A0AAU1M2Q3_9ACTN</name>
<evidence type="ECO:0000313" key="3">
    <source>
        <dbReference type="EMBL" id="WTQ77730.1"/>
    </source>
</evidence>
<reference evidence="3" key="1">
    <citation type="submission" date="2022-10" db="EMBL/GenBank/DDBJ databases">
        <title>The complete genomes of actinobacterial strains from the NBC collection.</title>
        <authorList>
            <person name="Joergensen T.S."/>
            <person name="Alvarez Arevalo M."/>
            <person name="Sterndorff E.B."/>
            <person name="Faurdal D."/>
            <person name="Vuksanovic O."/>
            <person name="Mourched A.-S."/>
            <person name="Charusanti P."/>
            <person name="Shaw S."/>
            <person name="Blin K."/>
            <person name="Weber T."/>
        </authorList>
    </citation>
    <scope>NUCLEOTIDE SEQUENCE</scope>
    <source>
        <strain evidence="3">NBC_00148</strain>
    </source>
</reference>
<dbReference type="EMBL" id="CP108169">
    <property type="protein sequence ID" value="WTQ77730.1"/>
    <property type="molecule type" value="Genomic_DNA"/>
</dbReference>
<dbReference type="GO" id="GO:0043190">
    <property type="term" value="C:ATP-binding cassette (ABC) transporter complex"/>
    <property type="evidence" value="ECO:0007669"/>
    <property type="project" value="InterPro"/>
</dbReference>
<evidence type="ECO:0000256" key="1">
    <source>
        <dbReference type="SAM" id="SignalP"/>
    </source>
</evidence>
<dbReference type="Gene3D" id="3.10.105.10">
    <property type="entry name" value="Dipeptide-binding Protein, Domain 3"/>
    <property type="match status" value="1"/>
</dbReference>
<proteinExistence type="predicted"/>
<sequence length="520" mass="57447">MKRRHHWWTRLFLAAGIVLASGCGGAADRARQDPGPPDPSATLRVGWTQGLTSIDPHMAQSEILTFRYGLASVYDRLFTVDARGEVKGMLVKDWAYGKDGRTLTLRLREDVTFRDGTPLDASAVKTSLDRARTLDSPVVKKRMAVVSRVDVVKDYEVALTLERPSATVPNILSEVSGFILHPDLIKNGDPSRKAEGSGAYRVVKWLPGERIVLERDRDDYWDEKAARVERIEHRTVSDFQAFSNALAGGQIDLGSLLPHNVLGLEGRGGLKTVRVEHGTGMQLLFNRNSGALKDLGVRRAVNYAYDRKAITDAIFPGSVPAYQHTRSSLNGYDPGLEGGYERDLGKARKLLAEAGHPEGVDLGRMLVPASNPPGLGDVIQEQLGEAGIKVTPVLVDYSEAVTQFSGGKVPLLLHYVQTGTDFGAGVSARWYPPQMNPAGTTPEFDRMYAAASDSRLTAEEHDERYRKLNRFLVEQAWSAPIAWINYPWVMSEKVLNFTQDMDYSTTFGPYDLRYVAKAAE</sequence>
<dbReference type="AlphaFoldDB" id="A0AAU1M2Q3"/>
<dbReference type="Pfam" id="PF00496">
    <property type="entry name" value="SBP_bac_5"/>
    <property type="match status" value="1"/>
</dbReference>
<dbReference type="GO" id="GO:1904680">
    <property type="term" value="F:peptide transmembrane transporter activity"/>
    <property type="evidence" value="ECO:0007669"/>
    <property type="project" value="TreeGrafter"/>
</dbReference>
<protein>
    <submittedName>
        <fullName evidence="3">ABC transporter substrate-binding protein</fullName>
    </submittedName>
</protein>
<dbReference type="InterPro" id="IPR030678">
    <property type="entry name" value="Peptide/Ni-bd"/>
</dbReference>
<dbReference type="InterPro" id="IPR039424">
    <property type="entry name" value="SBP_5"/>
</dbReference>
<dbReference type="GO" id="GO:0015833">
    <property type="term" value="P:peptide transport"/>
    <property type="evidence" value="ECO:0007669"/>
    <property type="project" value="TreeGrafter"/>
</dbReference>
<dbReference type="SUPFAM" id="SSF53850">
    <property type="entry name" value="Periplasmic binding protein-like II"/>
    <property type="match status" value="1"/>
</dbReference>
<accession>A0AAU1M2Q3</accession>
<feature type="chain" id="PRO_5043412432" evidence="1">
    <location>
        <begin position="27"/>
        <end position="520"/>
    </location>
</feature>
<dbReference type="PROSITE" id="PS51257">
    <property type="entry name" value="PROKAR_LIPOPROTEIN"/>
    <property type="match status" value="1"/>
</dbReference>
<dbReference type="PANTHER" id="PTHR30290">
    <property type="entry name" value="PERIPLASMIC BINDING COMPONENT OF ABC TRANSPORTER"/>
    <property type="match status" value="1"/>
</dbReference>
<gene>
    <name evidence="3" type="ORF">OG222_33360</name>
</gene>
<evidence type="ECO:0000259" key="2">
    <source>
        <dbReference type="Pfam" id="PF00496"/>
    </source>
</evidence>
<dbReference type="InterPro" id="IPR000914">
    <property type="entry name" value="SBP_5_dom"/>
</dbReference>
<dbReference type="PIRSF" id="PIRSF002741">
    <property type="entry name" value="MppA"/>
    <property type="match status" value="1"/>
</dbReference>
<organism evidence="3">
    <name type="scientific">Streptomyces sp. NBC_00148</name>
    <dbReference type="NCBI Taxonomy" id="2903626"/>
    <lineage>
        <taxon>Bacteria</taxon>
        <taxon>Bacillati</taxon>
        <taxon>Actinomycetota</taxon>
        <taxon>Actinomycetes</taxon>
        <taxon>Kitasatosporales</taxon>
        <taxon>Streptomycetaceae</taxon>
        <taxon>Streptomyces</taxon>
    </lineage>
</organism>
<dbReference type="GO" id="GO:0042597">
    <property type="term" value="C:periplasmic space"/>
    <property type="evidence" value="ECO:0007669"/>
    <property type="project" value="UniProtKB-ARBA"/>
</dbReference>